<comment type="caution">
    <text evidence="1">The sequence shown here is derived from an EMBL/GenBank/DDBJ whole genome shotgun (WGS) entry which is preliminary data.</text>
</comment>
<dbReference type="Proteomes" id="UP000009319">
    <property type="component" value="Unassembled WGS sequence"/>
</dbReference>
<gene>
    <name evidence="1" type="ORF">BN77_p250013</name>
</gene>
<dbReference type="HOGENOM" id="CLU_2846854_0_0_5"/>
<evidence type="ECO:0000313" key="1">
    <source>
        <dbReference type="EMBL" id="CCM80288.1"/>
    </source>
</evidence>
<sequence>MAIARDVKVLSYGCIAERDDLRELLARWDVSAISVEGNRGIYVGILTDADFAIRSLALRQTRGDP</sequence>
<dbReference type="AlphaFoldDB" id="K0Q1K3"/>
<proteinExistence type="predicted"/>
<name>K0Q1K3_9HYPH</name>
<protein>
    <submittedName>
        <fullName evidence="1">Uncharacterized protein</fullName>
    </submittedName>
</protein>
<dbReference type="EMBL" id="CANI01000088">
    <property type="protein sequence ID" value="CCM80288.1"/>
    <property type="molecule type" value="Genomic_DNA"/>
</dbReference>
<reference evidence="1 2" key="1">
    <citation type="journal article" date="2013" name="Genome Announc.">
        <title>Draft Genome Sequence of Rhizobium mesoamericanum STM3625, a Nitrogen-Fixing Symbiont of Mimosa pudica Isolated in French Guiana (South America).</title>
        <authorList>
            <person name="Moulin L."/>
            <person name="Mornico D."/>
            <person name="Melkonian R."/>
            <person name="Klonowska A."/>
        </authorList>
    </citation>
    <scope>NUCLEOTIDE SEQUENCE [LARGE SCALE GENOMIC DNA]</scope>
    <source>
        <strain evidence="1 2">STM3625</strain>
    </source>
</reference>
<keyword evidence="2" id="KW-1185">Reference proteome</keyword>
<accession>K0Q1K3</accession>
<evidence type="ECO:0000313" key="2">
    <source>
        <dbReference type="Proteomes" id="UP000009319"/>
    </source>
</evidence>
<organism evidence="1 2">
    <name type="scientific">Rhizobium mesoamericanum STM3625</name>
    <dbReference type="NCBI Taxonomy" id="1211777"/>
    <lineage>
        <taxon>Bacteria</taxon>
        <taxon>Pseudomonadati</taxon>
        <taxon>Pseudomonadota</taxon>
        <taxon>Alphaproteobacteria</taxon>
        <taxon>Hyphomicrobiales</taxon>
        <taxon>Rhizobiaceae</taxon>
        <taxon>Rhizobium/Agrobacterium group</taxon>
        <taxon>Rhizobium</taxon>
    </lineage>
</organism>